<organism evidence="3 4">
    <name type="scientific">Aspergillus sclerotioniger CBS 115572</name>
    <dbReference type="NCBI Taxonomy" id="1450535"/>
    <lineage>
        <taxon>Eukaryota</taxon>
        <taxon>Fungi</taxon>
        <taxon>Dikarya</taxon>
        <taxon>Ascomycota</taxon>
        <taxon>Pezizomycotina</taxon>
        <taxon>Eurotiomycetes</taxon>
        <taxon>Eurotiomycetidae</taxon>
        <taxon>Eurotiales</taxon>
        <taxon>Aspergillaceae</taxon>
        <taxon>Aspergillus</taxon>
        <taxon>Aspergillus subgen. Circumdati</taxon>
    </lineage>
</organism>
<feature type="region of interest" description="Disordered" evidence="1">
    <location>
        <begin position="116"/>
        <end position="162"/>
    </location>
</feature>
<comment type="caution">
    <text evidence="3">The sequence shown here is derived from an EMBL/GenBank/DDBJ whole genome shotgun (WGS) entry which is preliminary data.</text>
</comment>
<keyword evidence="2" id="KW-0812">Transmembrane</keyword>
<evidence type="ECO:0000313" key="3">
    <source>
        <dbReference type="EMBL" id="PWY76034.1"/>
    </source>
</evidence>
<gene>
    <name evidence="3" type="ORF">BO94DRAFT_207780</name>
</gene>
<dbReference type="GeneID" id="37108273"/>
<proteinExistence type="predicted"/>
<evidence type="ECO:0000256" key="2">
    <source>
        <dbReference type="SAM" id="Phobius"/>
    </source>
</evidence>
<keyword evidence="2" id="KW-0472">Membrane</keyword>
<evidence type="ECO:0000313" key="4">
    <source>
        <dbReference type="Proteomes" id="UP000246702"/>
    </source>
</evidence>
<dbReference type="AlphaFoldDB" id="A0A317VNU0"/>
<dbReference type="RefSeq" id="XP_025464031.1">
    <property type="nucleotide sequence ID" value="XM_025606130.1"/>
</dbReference>
<protein>
    <submittedName>
        <fullName evidence="3">Uncharacterized protein</fullName>
    </submittedName>
</protein>
<keyword evidence="4" id="KW-1185">Reference proteome</keyword>
<dbReference type="EMBL" id="MSFK01000028">
    <property type="protein sequence ID" value="PWY76034.1"/>
    <property type="molecule type" value="Genomic_DNA"/>
</dbReference>
<feature type="transmembrane region" description="Helical" evidence="2">
    <location>
        <begin position="75"/>
        <end position="96"/>
    </location>
</feature>
<name>A0A317VNU0_9EURO</name>
<reference evidence="3 4" key="1">
    <citation type="submission" date="2016-12" db="EMBL/GenBank/DDBJ databases">
        <title>The genomes of Aspergillus section Nigri reveals drivers in fungal speciation.</title>
        <authorList>
            <consortium name="DOE Joint Genome Institute"/>
            <person name="Vesth T.C."/>
            <person name="Nybo J."/>
            <person name="Theobald S."/>
            <person name="Brandl J."/>
            <person name="Frisvad J.C."/>
            <person name="Nielsen K.F."/>
            <person name="Lyhne E.K."/>
            <person name="Kogle M.E."/>
            <person name="Kuo A."/>
            <person name="Riley R."/>
            <person name="Clum A."/>
            <person name="Nolan M."/>
            <person name="Lipzen A."/>
            <person name="Salamov A."/>
            <person name="Henrissat B."/>
            <person name="Wiebenga A."/>
            <person name="De Vries R.P."/>
            <person name="Grigoriev I.V."/>
            <person name="Mortensen U.H."/>
            <person name="Andersen M.R."/>
            <person name="Baker S.E."/>
        </authorList>
    </citation>
    <scope>NUCLEOTIDE SEQUENCE [LARGE SCALE GENOMIC DNA]</scope>
    <source>
        <strain evidence="3 4">CBS 115572</strain>
    </source>
</reference>
<keyword evidence="2" id="KW-1133">Transmembrane helix</keyword>
<accession>A0A317VNU0</accession>
<evidence type="ECO:0000256" key="1">
    <source>
        <dbReference type="SAM" id="MobiDB-lite"/>
    </source>
</evidence>
<sequence length="162" mass="17829">MANEQAPTARWTLLARGLFVDGASQCCCCVLLMGSTIQARLWHAIQPARPLRKPAPLRRQPLVQSRPFKRAPCGLVWFLGLLGRMAAFRFLLLLVVPDATMGGVCVGGSGRLHSTSNRKIEKKKENSNACDFATDSSRRPVQSRQRDKNSSIALEPAELSID</sequence>
<dbReference type="Proteomes" id="UP000246702">
    <property type="component" value="Unassembled WGS sequence"/>
</dbReference>